<evidence type="ECO:0000259" key="3">
    <source>
        <dbReference type="Pfam" id="PF02826"/>
    </source>
</evidence>
<evidence type="ECO:0000256" key="1">
    <source>
        <dbReference type="ARBA" id="ARBA00023002"/>
    </source>
</evidence>
<dbReference type="SUPFAM" id="SSF51735">
    <property type="entry name" value="NAD(P)-binding Rossmann-fold domains"/>
    <property type="match status" value="1"/>
</dbReference>
<feature type="domain" description="D-isomer specific 2-hydroxyacid dehydrogenase NAD-binding" evidence="3">
    <location>
        <begin position="119"/>
        <end position="292"/>
    </location>
</feature>
<dbReference type="RefSeq" id="WP_160934905.1">
    <property type="nucleotide sequence ID" value="NZ_SNVJ01000001.1"/>
</dbReference>
<evidence type="ECO:0000313" key="5">
    <source>
        <dbReference type="Proteomes" id="UP000460715"/>
    </source>
</evidence>
<dbReference type="EMBL" id="SNVJ01000001">
    <property type="protein sequence ID" value="MXP61776.1"/>
    <property type="molecule type" value="Genomic_DNA"/>
</dbReference>
<evidence type="ECO:0000313" key="4">
    <source>
        <dbReference type="EMBL" id="MXP61776.1"/>
    </source>
</evidence>
<dbReference type="PANTHER" id="PTHR43333">
    <property type="entry name" value="2-HACID_DH_C DOMAIN-CONTAINING PROTEIN"/>
    <property type="match status" value="1"/>
</dbReference>
<reference evidence="4 5" key="1">
    <citation type="submission" date="2019-03" db="EMBL/GenBank/DDBJ databases">
        <title>Roseomonas sp. a novel Roseomonas species isolated from Sea whip Gorgonian.</title>
        <authorList>
            <person name="Li F."/>
            <person name="Pan X."/>
            <person name="Huang S."/>
            <person name="Li Z."/>
            <person name="Meng B."/>
        </authorList>
    </citation>
    <scope>NUCLEOTIDE SEQUENCE [LARGE SCALE GENOMIC DNA]</scope>
    <source>
        <strain evidence="4 5">M0104</strain>
    </source>
</reference>
<accession>A0A845B6P7</accession>
<dbReference type="GO" id="GO:0016491">
    <property type="term" value="F:oxidoreductase activity"/>
    <property type="evidence" value="ECO:0007669"/>
    <property type="project" value="UniProtKB-KW"/>
</dbReference>
<keyword evidence="2" id="KW-0520">NAD</keyword>
<dbReference type="AlphaFoldDB" id="A0A845B6P7"/>
<dbReference type="CDD" id="cd05300">
    <property type="entry name" value="2-Hacid_dh_1"/>
    <property type="match status" value="1"/>
</dbReference>
<dbReference type="OrthoDB" id="9793626at2"/>
<protein>
    <submittedName>
        <fullName evidence="4">D-2-hydroxyacid dehydrogenase</fullName>
    </submittedName>
</protein>
<proteinExistence type="predicted"/>
<dbReference type="SUPFAM" id="SSF52283">
    <property type="entry name" value="Formate/glycerate dehydrogenase catalytic domain-like"/>
    <property type="match status" value="1"/>
</dbReference>
<organism evidence="4 5">
    <name type="scientific">Teichococcus coralli</name>
    <dbReference type="NCBI Taxonomy" id="2545983"/>
    <lineage>
        <taxon>Bacteria</taxon>
        <taxon>Pseudomonadati</taxon>
        <taxon>Pseudomonadota</taxon>
        <taxon>Alphaproteobacteria</taxon>
        <taxon>Acetobacterales</taxon>
        <taxon>Roseomonadaceae</taxon>
        <taxon>Roseomonas</taxon>
    </lineage>
</organism>
<dbReference type="GO" id="GO:0051287">
    <property type="term" value="F:NAD binding"/>
    <property type="evidence" value="ECO:0007669"/>
    <property type="project" value="InterPro"/>
</dbReference>
<dbReference type="Pfam" id="PF02826">
    <property type="entry name" value="2-Hacid_dh_C"/>
    <property type="match status" value="1"/>
</dbReference>
<keyword evidence="1" id="KW-0560">Oxidoreductase</keyword>
<evidence type="ECO:0000256" key="2">
    <source>
        <dbReference type="ARBA" id="ARBA00023027"/>
    </source>
</evidence>
<sequence length="330" mass="36110">MRIHVQNPADEAIFPITPRQWSDAIARAPDMAGLQASFASDDTGYAQAMREAEVLVTWTRIVHERFPKGALPGVAPKLRMIFCTSAGLDRLAPFDWLPDDVLLLNNRGTHAAKAGEYGIMALLMLANNIPFFADRQREGQWQPRFASVLAGRTVCVVGLGSLGGAVAQRAKQFGMRVIGVRSSARPHEACERVVAQDALDSVLPEAEFLVLACPLTPQTQGLLDRRRMELLPRGAKLVNIGRGALWDQEAVCDLLDAGHLNGAVTDVAVPEPLPPEHRAWRTPGLFVTPHMSSDDPGTYNDRSLDILFENIRALRSGQPCPNRVEPGRGY</sequence>
<comment type="caution">
    <text evidence="4">The sequence shown here is derived from an EMBL/GenBank/DDBJ whole genome shotgun (WGS) entry which is preliminary data.</text>
</comment>
<gene>
    <name evidence="4" type="ORF">E0493_00240</name>
</gene>
<dbReference type="PANTHER" id="PTHR43333:SF1">
    <property type="entry name" value="D-ISOMER SPECIFIC 2-HYDROXYACID DEHYDROGENASE NAD-BINDING DOMAIN-CONTAINING PROTEIN"/>
    <property type="match status" value="1"/>
</dbReference>
<keyword evidence="5" id="KW-1185">Reference proteome</keyword>
<name>A0A845B6P7_9PROT</name>
<dbReference type="InterPro" id="IPR036291">
    <property type="entry name" value="NAD(P)-bd_dom_sf"/>
</dbReference>
<dbReference type="Gene3D" id="3.40.50.720">
    <property type="entry name" value="NAD(P)-binding Rossmann-like Domain"/>
    <property type="match status" value="2"/>
</dbReference>
<dbReference type="Proteomes" id="UP000460715">
    <property type="component" value="Unassembled WGS sequence"/>
</dbReference>
<dbReference type="InterPro" id="IPR006140">
    <property type="entry name" value="D-isomer_DH_NAD-bd"/>
</dbReference>